<keyword evidence="2" id="KW-0418">Kinase</keyword>
<organism evidence="3 4">
    <name type="scientific">Modestobacter versicolor</name>
    <dbReference type="NCBI Taxonomy" id="429133"/>
    <lineage>
        <taxon>Bacteria</taxon>
        <taxon>Bacillati</taxon>
        <taxon>Actinomycetota</taxon>
        <taxon>Actinomycetes</taxon>
        <taxon>Geodermatophilales</taxon>
        <taxon>Geodermatophilaceae</taxon>
        <taxon>Modestobacter</taxon>
    </lineage>
</organism>
<dbReference type="AlphaFoldDB" id="A0A323V7M5"/>
<evidence type="ECO:0000313" key="3">
    <source>
        <dbReference type="EMBL" id="PZA20805.1"/>
    </source>
</evidence>
<dbReference type="SUPFAM" id="SSF53067">
    <property type="entry name" value="Actin-like ATPase domain"/>
    <property type="match status" value="1"/>
</dbReference>
<evidence type="ECO:0000256" key="1">
    <source>
        <dbReference type="ARBA" id="ARBA00006479"/>
    </source>
</evidence>
<reference evidence="3 4" key="1">
    <citation type="submission" date="2018-06" db="EMBL/GenBank/DDBJ databases">
        <title>Draft genome sequence of Modestobacter versicolor CP153-2.</title>
        <authorList>
            <person name="Gundlapally S.R."/>
        </authorList>
    </citation>
    <scope>NUCLEOTIDE SEQUENCE [LARGE SCALE GENOMIC DNA]</scope>
    <source>
        <strain evidence="3 4">CP153-2</strain>
    </source>
</reference>
<dbReference type="InterPro" id="IPR000600">
    <property type="entry name" value="ROK"/>
</dbReference>
<keyword evidence="2" id="KW-0808">Transferase</keyword>
<dbReference type="PANTHER" id="PTHR18964">
    <property type="entry name" value="ROK (REPRESSOR, ORF, KINASE) FAMILY"/>
    <property type="match status" value="1"/>
</dbReference>
<evidence type="ECO:0000313" key="4">
    <source>
        <dbReference type="Proteomes" id="UP000247602"/>
    </source>
</evidence>
<evidence type="ECO:0000313" key="5">
    <source>
        <dbReference type="Proteomes" id="UP000580718"/>
    </source>
</evidence>
<evidence type="ECO:0000313" key="2">
    <source>
        <dbReference type="EMBL" id="MBB3675898.1"/>
    </source>
</evidence>
<dbReference type="Pfam" id="PF00480">
    <property type="entry name" value="ROK"/>
    <property type="match status" value="1"/>
</dbReference>
<sequence>MTAPATADPVAGRCSVGLDIGGTKVLGVLLDAGGVVRGSVRVPTRWGTEGVVGAAAEVVDRLCAAAGLSPADLAGVGAGVPGLVDPVTGEVSHAVNLGIHDRGVALAPLLAAQVRGVPVVVENDLNVAAVGAARVLGLRGDLAFLGLGTGVAAGLLLGGQLRRGHRGGAGEIGHVPYDPAGPVCPCGQRGCLELYASGSAIDAAWPSRSGRPAAAELFAAAAGGDPVAQGLQDTFAAAVAAAVRLVVLTCDVEHVVLGGGVAEVGEPLLAAVVRQLGEQATGSPFLRSLRIADRVQVVPRDVPVAPIGAALRARDVARAPQVAAVP</sequence>
<gene>
    <name evidence="3" type="ORF">DMO24_13570</name>
    <name evidence="2" type="ORF">FHX36_001633</name>
</gene>
<dbReference type="Proteomes" id="UP000580718">
    <property type="component" value="Unassembled WGS sequence"/>
</dbReference>
<dbReference type="EMBL" id="JACIBU010000001">
    <property type="protein sequence ID" value="MBB3675898.1"/>
    <property type="molecule type" value="Genomic_DNA"/>
</dbReference>
<dbReference type="EMBL" id="QKNV01000142">
    <property type="protein sequence ID" value="PZA20805.1"/>
    <property type="molecule type" value="Genomic_DNA"/>
</dbReference>
<dbReference type="Gene3D" id="3.30.420.40">
    <property type="match status" value="2"/>
</dbReference>
<dbReference type="PANTHER" id="PTHR18964:SF149">
    <property type="entry name" value="BIFUNCTIONAL UDP-N-ACETYLGLUCOSAMINE 2-EPIMERASE_N-ACETYLMANNOSAMINE KINASE"/>
    <property type="match status" value="1"/>
</dbReference>
<dbReference type="RefSeq" id="WP_110552780.1">
    <property type="nucleotide sequence ID" value="NZ_JACIBU010000001.1"/>
</dbReference>
<keyword evidence="4" id="KW-1185">Reference proteome</keyword>
<comment type="similarity">
    <text evidence="1">Belongs to the ROK (NagC/XylR) family.</text>
</comment>
<dbReference type="GO" id="GO:0016301">
    <property type="term" value="F:kinase activity"/>
    <property type="evidence" value="ECO:0007669"/>
    <property type="project" value="UniProtKB-KW"/>
</dbReference>
<dbReference type="InterPro" id="IPR043129">
    <property type="entry name" value="ATPase_NBD"/>
</dbReference>
<protein>
    <submittedName>
        <fullName evidence="2">Putative NBD/HSP70 family sugar kinase</fullName>
    </submittedName>
    <submittedName>
        <fullName evidence="3">ROK family protein</fullName>
    </submittedName>
</protein>
<proteinExistence type="inferred from homology"/>
<comment type="caution">
    <text evidence="3">The sequence shown here is derived from an EMBL/GenBank/DDBJ whole genome shotgun (WGS) entry which is preliminary data.</text>
</comment>
<reference evidence="2 5" key="2">
    <citation type="submission" date="2020-08" db="EMBL/GenBank/DDBJ databases">
        <title>Sequencing the genomes of 1000 actinobacteria strains.</title>
        <authorList>
            <person name="Klenk H.-P."/>
        </authorList>
    </citation>
    <scope>NUCLEOTIDE SEQUENCE [LARGE SCALE GENOMIC DNA]</scope>
    <source>
        <strain evidence="2 5">DSM 16678</strain>
    </source>
</reference>
<name>A0A323V7M5_9ACTN</name>
<dbReference type="Proteomes" id="UP000247602">
    <property type="component" value="Unassembled WGS sequence"/>
</dbReference>
<accession>A0A323V7M5</accession>
<dbReference type="OrthoDB" id="8772678at2"/>